<reference evidence="2" key="1">
    <citation type="submission" date="2017-12" db="EMBL/GenBank/DDBJ databases">
        <title>The genome sequence of Pantoea sp. 596.</title>
        <authorList>
            <person name="Gao J."/>
            <person name="Mao X."/>
            <person name="Sun J."/>
        </authorList>
    </citation>
    <scope>NUCLEOTIDE SEQUENCE [LARGE SCALE GENOMIC DNA]</scope>
    <source>
        <strain evidence="2">596</strain>
    </source>
</reference>
<comment type="caution">
    <text evidence="1">The sequence shown here is derived from an EMBL/GenBank/DDBJ whole genome shotgun (WGS) entry which is preliminary data.</text>
</comment>
<evidence type="ECO:0000313" key="1">
    <source>
        <dbReference type="EMBL" id="PLR26295.1"/>
    </source>
</evidence>
<dbReference type="EMBL" id="PJRT01000005">
    <property type="protein sequence ID" value="PLR26295.1"/>
    <property type="molecule type" value="Genomic_DNA"/>
</dbReference>
<dbReference type="Proteomes" id="UP000234296">
    <property type="component" value="Unassembled WGS sequence"/>
</dbReference>
<protein>
    <submittedName>
        <fullName evidence="1">Uncharacterized protein</fullName>
    </submittedName>
</protein>
<keyword evidence="2" id="KW-1185">Reference proteome</keyword>
<sequence length="267" mass="29272">MASVDDVTHYLAKRVADVLYPGGPLLPCIVNTSVRIYPGWPVSGALQTDTEAGGAHVSVWPLPSERKVNCALGRPYQTLAKGKPTLQLRVTDSAIAVSGVASSITNVQIHLNGKKFIFHFQTGTTAEQVVHILQLNLPHAFIMMGRVIIPVVNHLSITVTTAGTAVRELRRQIKDFQITVWAPTSQLRNTIGTEIDAALSELCHIDLGDGVPAQMFYARQFDSDAAENWHVYRRDLIFSVNYATTQTISAPEVTEIAVTLNSHNLRH</sequence>
<dbReference type="RefSeq" id="WP_101761615.1">
    <property type="nucleotide sequence ID" value="NZ_PJRT01000005.1"/>
</dbReference>
<name>A0ABX4SV47_9GAMM</name>
<gene>
    <name evidence="1" type="ORF">PZBJ_05765</name>
</gene>
<accession>A0ABX4SV47</accession>
<proteinExistence type="predicted"/>
<organism evidence="1 2">
    <name type="scientific">Pantoea endophytica</name>
    <dbReference type="NCBI Taxonomy" id="92488"/>
    <lineage>
        <taxon>Bacteria</taxon>
        <taxon>Pseudomonadati</taxon>
        <taxon>Pseudomonadota</taxon>
        <taxon>Gammaproteobacteria</taxon>
        <taxon>Enterobacterales</taxon>
        <taxon>Erwiniaceae</taxon>
        <taxon>Pantoea</taxon>
    </lineage>
</organism>
<evidence type="ECO:0000313" key="2">
    <source>
        <dbReference type="Proteomes" id="UP000234296"/>
    </source>
</evidence>